<dbReference type="EMBL" id="VWRR01000003">
    <property type="protein sequence ID" value="KAF6004625.1"/>
    <property type="molecule type" value="Genomic_DNA"/>
</dbReference>
<keyword evidence="1" id="KW-0256">Endoplasmic reticulum</keyword>
<accession>A0A7J7INC3</accession>
<gene>
    <name evidence="3" type="ORF">F1559_004815</name>
</gene>
<evidence type="ECO:0000313" key="4">
    <source>
        <dbReference type="Proteomes" id="UP000530660"/>
    </source>
</evidence>
<evidence type="ECO:0000313" key="3">
    <source>
        <dbReference type="EMBL" id="KAF6004625.1"/>
    </source>
</evidence>
<dbReference type="InterPro" id="IPR029058">
    <property type="entry name" value="AB_hydrolase_fold"/>
</dbReference>
<dbReference type="EC" id="3.1.-.-" evidence="1"/>
<evidence type="ECO:0000259" key="2">
    <source>
        <dbReference type="Pfam" id="PF07819"/>
    </source>
</evidence>
<keyword evidence="1" id="KW-0653">Protein transport</keyword>
<dbReference type="Pfam" id="PF07819">
    <property type="entry name" value="PGAP1"/>
    <property type="match status" value="1"/>
</dbReference>
<dbReference type="PANTHER" id="PTHR47909">
    <property type="entry name" value="ALPHA/BETA-HYDROLASES SUPERFAMILY PROTEIN"/>
    <property type="match status" value="1"/>
</dbReference>
<sequence>MLSLLPAHSRVLPIARYDWLRNARGLLLPAYWRGALQPQQVMAWYFLRLELVFTELIRALGEDGDWGVNLIGHSAGGWLARLFVSEFASQVHRKRVRAVITLGTPNVAPPAGVFDQTRGILAYLETRYHWQHRENAGVRYVCVGSKAVRGRPWSRNLDELVAYASYWPVCGRGHVVGDGIVPACASFMRGAQAILLPDAKHSPLTDAANWYGSPHQFARWAHALA</sequence>
<name>A0A7J7INC3_9RHOD</name>
<feature type="domain" description="GPI inositol-deacylase PGAP1-like alpha/beta" evidence="2">
    <location>
        <begin position="68"/>
        <end position="131"/>
    </location>
</feature>
<dbReference type="Gene3D" id="3.40.50.1820">
    <property type="entry name" value="alpha/beta hydrolase"/>
    <property type="match status" value="1"/>
</dbReference>
<keyword evidence="1" id="KW-0472">Membrane</keyword>
<dbReference type="InterPro" id="IPR012908">
    <property type="entry name" value="PGAP1-ab_dom-like"/>
</dbReference>
<dbReference type="GO" id="GO:0015031">
    <property type="term" value="P:protein transport"/>
    <property type="evidence" value="ECO:0007669"/>
    <property type="project" value="UniProtKB-KW"/>
</dbReference>
<comment type="similarity">
    <text evidence="1">Belongs to the GPI inositol-deacylase family.</text>
</comment>
<dbReference type="SUPFAM" id="SSF53474">
    <property type="entry name" value="alpha/beta-Hydrolases"/>
    <property type="match status" value="1"/>
</dbReference>
<comment type="subcellular location">
    <subcellularLocation>
        <location evidence="1">Endoplasmic reticulum membrane</location>
    </subcellularLocation>
</comment>
<keyword evidence="1" id="KW-0813">Transport</keyword>
<dbReference type="Proteomes" id="UP000530660">
    <property type="component" value="Unassembled WGS sequence"/>
</dbReference>
<protein>
    <recommendedName>
        <fullName evidence="1">GPI inositol-deacylase</fullName>
        <ecNumber evidence="1">3.1.-.-</ecNumber>
    </recommendedName>
</protein>
<proteinExistence type="inferred from homology"/>
<dbReference type="AlphaFoldDB" id="A0A7J7INC3"/>
<keyword evidence="4" id="KW-1185">Reference proteome</keyword>
<keyword evidence="1" id="KW-0378">Hydrolase</keyword>
<evidence type="ECO:0000256" key="1">
    <source>
        <dbReference type="RuleBase" id="RU365011"/>
    </source>
</evidence>
<dbReference type="PANTHER" id="PTHR47909:SF2">
    <property type="entry name" value="GPI INOSITOL-DEACYLASE"/>
    <property type="match status" value="1"/>
</dbReference>
<dbReference type="GO" id="GO:0005789">
    <property type="term" value="C:endoplasmic reticulum membrane"/>
    <property type="evidence" value="ECO:0007669"/>
    <property type="project" value="UniProtKB-SubCell"/>
</dbReference>
<reference evidence="3 4" key="1">
    <citation type="journal article" date="2020" name="J. Phycol.">
        <title>Comparative genome analysis reveals Cyanidiococcus gen. nov., a new extremophilic red algal genus sister to Cyanidioschyzon (Cyanidioschyzonaceae, Rhodophyta).</title>
        <authorList>
            <person name="Liu S.-L."/>
            <person name="Chiang Y.-R."/>
            <person name="Yoon H.S."/>
            <person name="Fu H.-Y."/>
        </authorList>
    </citation>
    <scope>NUCLEOTIDE SEQUENCE [LARGE SCALE GENOMIC DNA]</scope>
    <source>
        <strain evidence="3 4">THAL066</strain>
    </source>
</reference>
<dbReference type="GO" id="GO:0016788">
    <property type="term" value="F:hydrolase activity, acting on ester bonds"/>
    <property type="evidence" value="ECO:0007669"/>
    <property type="project" value="InterPro"/>
</dbReference>
<comment type="function">
    <text evidence="1">Involved in inositol deacylation of GPI-anchored proteins which plays important roles in the quality control and ER-associated degradation of GPI-anchored proteins.</text>
</comment>
<dbReference type="OrthoDB" id="348976at2759"/>
<organism evidence="3 4">
    <name type="scientific">Cyanidiococcus yangmingshanensis</name>
    <dbReference type="NCBI Taxonomy" id="2690220"/>
    <lineage>
        <taxon>Eukaryota</taxon>
        <taxon>Rhodophyta</taxon>
        <taxon>Bangiophyceae</taxon>
        <taxon>Cyanidiales</taxon>
        <taxon>Cyanidiaceae</taxon>
        <taxon>Cyanidiococcus</taxon>
    </lineage>
</organism>
<comment type="caution">
    <text evidence="3">The sequence shown here is derived from an EMBL/GenBank/DDBJ whole genome shotgun (WGS) entry which is preliminary data.</text>
</comment>